<proteinExistence type="predicted"/>
<feature type="domain" description="Protein kinase" evidence="1">
    <location>
        <begin position="1"/>
        <end position="127"/>
    </location>
</feature>
<dbReference type="PROSITE" id="PS50011">
    <property type="entry name" value="PROTEIN_KINASE_DOM"/>
    <property type="match status" value="1"/>
</dbReference>
<name>A0A8T2YAC3_POPDE</name>
<evidence type="ECO:0000313" key="2">
    <source>
        <dbReference type="EMBL" id="KAH8502113.1"/>
    </source>
</evidence>
<evidence type="ECO:0000259" key="1">
    <source>
        <dbReference type="PROSITE" id="PS50011"/>
    </source>
</evidence>
<dbReference type="InterPro" id="IPR000719">
    <property type="entry name" value="Prot_kinase_dom"/>
</dbReference>
<dbReference type="InterPro" id="IPR020635">
    <property type="entry name" value="Tyr_kinase_cat_dom"/>
</dbReference>
<reference evidence="2" key="1">
    <citation type="journal article" date="2021" name="J. Hered.">
        <title>Genome Assembly of Salicaceae Populus deltoides (Eastern Cottonwood) I-69 Based on Nanopore Sequencing and Hi-C Technologies.</title>
        <authorList>
            <person name="Bai S."/>
            <person name="Wu H."/>
            <person name="Zhang J."/>
            <person name="Pan Z."/>
            <person name="Zhao W."/>
            <person name="Li Z."/>
            <person name="Tong C."/>
        </authorList>
    </citation>
    <scope>NUCLEOTIDE SEQUENCE</scope>
    <source>
        <tissue evidence="2">Leaf</tissue>
    </source>
</reference>
<feature type="non-terminal residue" evidence="2">
    <location>
        <position position="1"/>
    </location>
</feature>
<dbReference type="InterPro" id="IPR011009">
    <property type="entry name" value="Kinase-like_dom_sf"/>
</dbReference>
<dbReference type="InterPro" id="IPR051681">
    <property type="entry name" value="Ser/Thr_Kinases-Pseudokinases"/>
</dbReference>
<dbReference type="Pfam" id="PF07714">
    <property type="entry name" value="PK_Tyr_Ser-Thr"/>
    <property type="match status" value="1"/>
</dbReference>
<dbReference type="Gene3D" id="1.10.510.10">
    <property type="entry name" value="Transferase(Phosphotransferase) domain 1"/>
    <property type="match status" value="1"/>
</dbReference>
<evidence type="ECO:0000313" key="3">
    <source>
        <dbReference type="Proteomes" id="UP000807159"/>
    </source>
</evidence>
<dbReference type="GO" id="GO:0004713">
    <property type="term" value="F:protein tyrosine kinase activity"/>
    <property type="evidence" value="ECO:0007669"/>
    <property type="project" value="InterPro"/>
</dbReference>
<dbReference type="SUPFAM" id="SSF56112">
    <property type="entry name" value="Protein kinase-like (PK-like)"/>
    <property type="match status" value="1"/>
</dbReference>
<dbReference type="PANTHER" id="PTHR44329:SF204">
    <property type="entry name" value="PROTEIN KINASE DOMAIN-CONTAINING PROTEIN"/>
    <property type="match status" value="1"/>
</dbReference>
<dbReference type="InterPro" id="IPR001245">
    <property type="entry name" value="Ser-Thr/Tyr_kinase_cat_dom"/>
</dbReference>
<dbReference type="PANTHER" id="PTHR44329">
    <property type="entry name" value="SERINE/THREONINE-PROTEIN KINASE TNNI3K-RELATED"/>
    <property type="match status" value="1"/>
</dbReference>
<dbReference type="EMBL" id="JACEGQ020000008">
    <property type="protein sequence ID" value="KAH8502113.1"/>
    <property type="molecule type" value="Genomic_DNA"/>
</dbReference>
<accession>A0A8T2YAC3</accession>
<gene>
    <name evidence="2" type="ORF">H0E87_016755</name>
</gene>
<dbReference type="SMART" id="SM00219">
    <property type="entry name" value="TyrKc"/>
    <property type="match status" value="1"/>
</dbReference>
<dbReference type="Proteomes" id="UP000807159">
    <property type="component" value="Chromosome 8"/>
</dbReference>
<dbReference type="GO" id="GO:0004674">
    <property type="term" value="F:protein serine/threonine kinase activity"/>
    <property type="evidence" value="ECO:0007669"/>
    <property type="project" value="TreeGrafter"/>
</dbReference>
<dbReference type="AlphaFoldDB" id="A0A8T2YAC3"/>
<sequence>ICDFGLSRSKAKTYISSTNAAGRPEWMAPEVLRNERSNEKSDVYSFGVILWELMTLQQPWRNLKQAQIIEAVGFMGQRLEIPSSVNPSVAALIDVCLDNEPSKRPPFSYIMETLQEMINNSISHPVAAQPLEGGPGQKLPELKELKNKSGVLYIGRIPHGFYEGEMKGELISNGELSSQIELYGEASGCSHGSLYLTFCFYMLQLFVHKSRPNNPRYMMTLGLFNKLPEPRIVHDCICRREMTSIAFSGDNFLNHNFTAP</sequence>
<comment type="caution">
    <text evidence="2">The sequence shown here is derived from an EMBL/GenBank/DDBJ whole genome shotgun (WGS) entry which is preliminary data.</text>
</comment>
<keyword evidence="3" id="KW-1185">Reference proteome</keyword>
<organism evidence="2 3">
    <name type="scientific">Populus deltoides</name>
    <name type="common">Eastern poplar</name>
    <name type="synonym">Eastern cottonwood</name>
    <dbReference type="NCBI Taxonomy" id="3696"/>
    <lineage>
        <taxon>Eukaryota</taxon>
        <taxon>Viridiplantae</taxon>
        <taxon>Streptophyta</taxon>
        <taxon>Embryophyta</taxon>
        <taxon>Tracheophyta</taxon>
        <taxon>Spermatophyta</taxon>
        <taxon>Magnoliopsida</taxon>
        <taxon>eudicotyledons</taxon>
        <taxon>Gunneridae</taxon>
        <taxon>Pentapetalae</taxon>
        <taxon>rosids</taxon>
        <taxon>fabids</taxon>
        <taxon>Malpighiales</taxon>
        <taxon>Salicaceae</taxon>
        <taxon>Saliceae</taxon>
        <taxon>Populus</taxon>
    </lineage>
</organism>
<protein>
    <recommendedName>
        <fullName evidence="1">Protein kinase domain-containing protein</fullName>
    </recommendedName>
</protein>
<dbReference type="GO" id="GO:0005524">
    <property type="term" value="F:ATP binding"/>
    <property type="evidence" value="ECO:0007669"/>
    <property type="project" value="InterPro"/>
</dbReference>